<feature type="transmembrane region" description="Helical" evidence="5">
    <location>
        <begin position="385"/>
        <end position="408"/>
    </location>
</feature>
<dbReference type="GO" id="GO:0022857">
    <property type="term" value="F:transmembrane transporter activity"/>
    <property type="evidence" value="ECO:0007669"/>
    <property type="project" value="InterPro"/>
</dbReference>
<feature type="transmembrane region" description="Helical" evidence="5">
    <location>
        <begin position="323"/>
        <end position="340"/>
    </location>
</feature>
<feature type="transmembrane region" description="Helical" evidence="5">
    <location>
        <begin position="127"/>
        <end position="149"/>
    </location>
</feature>
<feature type="transmembrane region" description="Helical" evidence="5">
    <location>
        <begin position="298"/>
        <end position="316"/>
    </location>
</feature>
<evidence type="ECO:0000259" key="6">
    <source>
        <dbReference type="PROSITE" id="PS50850"/>
    </source>
</evidence>
<feature type="transmembrane region" description="Helical" evidence="5">
    <location>
        <begin position="69"/>
        <end position="91"/>
    </location>
</feature>
<dbReference type="PANTHER" id="PTHR23524:SF1">
    <property type="entry name" value="MRH DOMAIN-CONTAINING PROTEIN-RELATED"/>
    <property type="match status" value="1"/>
</dbReference>
<dbReference type="InterPro" id="IPR005829">
    <property type="entry name" value="Sugar_transporter_CS"/>
</dbReference>
<dbReference type="Gene3D" id="1.20.1250.20">
    <property type="entry name" value="MFS general substrate transporter like domains"/>
    <property type="match status" value="1"/>
</dbReference>
<evidence type="ECO:0000256" key="3">
    <source>
        <dbReference type="ARBA" id="ARBA00022989"/>
    </source>
</evidence>
<dbReference type="PANTHER" id="PTHR23524">
    <property type="entry name" value="TRANSPORTER, PUTATIVE (AFU_ORTHOLOGUE AFUA_8G04850)-RELATED"/>
    <property type="match status" value="1"/>
</dbReference>
<evidence type="ECO:0000256" key="5">
    <source>
        <dbReference type="SAM" id="Phobius"/>
    </source>
</evidence>
<feature type="transmembrane region" description="Helical" evidence="5">
    <location>
        <begin position="200"/>
        <end position="220"/>
    </location>
</feature>
<dbReference type="Proteomes" id="UP000885830">
    <property type="component" value="Unassembled WGS sequence"/>
</dbReference>
<feature type="domain" description="Major facilitator superfamily (MFS) profile" evidence="6">
    <location>
        <begin position="35"/>
        <end position="416"/>
    </location>
</feature>
<keyword evidence="3 5" id="KW-1133">Transmembrane helix</keyword>
<evidence type="ECO:0000256" key="4">
    <source>
        <dbReference type="ARBA" id="ARBA00023136"/>
    </source>
</evidence>
<evidence type="ECO:0000313" key="7">
    <source>
        <dbReference type="EMBL" id="HHL43507.1"/>
    </source>
</evidence>
<feature type="transmembrane region" description="Helical" evidence="5">
    <location>
        <begin position="36"/>
        <end position="57"/>
    </location>
</feature>
<evidence type="ECO:0000256" key="2">
    <source>
        <dbReference type="ARBA" id="ARBA00022692"/>
    </source>
</evidence>
<dbReference type="InterPro" id="IPR020846">
    <property type="entry name" value="MFS_dom"/>
</dbReference>
<gene>
    <name evidence="7" type="ORF">ENJ42_07815</name>
</gene>
<dbReference type="PROSITE" id="PS50850">
    <property type="entry name" value="MFS"/>
    <property type="match status" value="1"/>
</dbReference>
<reference evidence="7" key="1">
    <citation type="journal article" date="2020" name="mSystems">
        <title>Genome- and Community-Level Interaction Insights into Carbon Utilization and Element Cycling Functions of Hydrothermarchaeota in Hydrothermal Sediment.</title>
        <authorList>
            <person name="Zhou Z."/>
            <person name="Liu Y."/>
            <person name="Xu W."/>
            <person name="Pan J."/>
            <person name="Luo Z.H."/>
            <person name="Li M."/>
        </authorList>
    </citation>
    <scope>NUCLEOTIDE SEQUENCE [LARGE SCALE GENOMIC DNA]</scope>
    <source>
        <strain evidence="7">HyVt-485</strain>
    </source>
</reference>
<proteinExistence type="predicted"/>
<feature type="transmembrane region" description="Helical" evidence="5">
    <location>
        <begin position="161"/>
        <end position="180"/>
    </location>
</feature>
<dbReference type="Pfam" id="PF07690">
    <property type="entry name" value="MFS_1"/>
    <property type="match status" value="1"/>
</dbReference>
<accession>A0A7C5R7S0</accession>
<dbReference type="AlphaFoldDB" id="A0A7C5R7S0"/>
<name>A0A7C5R7S0_9PROT</name>
<keyword evidence="2 5" id="KW-0812">Transmembrane</keyword>
<dbReference type="InterPro" id="IPR036259">
    <property type="entry name" value="MFS_trans_sf"/>
</dbReference>
<feature type="non-terminal residue" evidence="7">
    <location>
        <position position="416"/>
    </location>
</feature>
<dbReference type="PROSITE" id="PS00216">
    <property type="entry name" value="SUGAR_TRANSPORT_1"/>
    <property type="match status" value="1"/>
</dbReference>
<organism evidence="7">
    <name type="scientific">Hellea balneolensis</name>
    <dbReference type="NCBI Taxonomy" id="287478"/>
    <lineage>
        <taxon>Bacteria</taxon>
        <taxon>Pseudomonadati</taxon>
        <taxon>Pseudomonadota</taxon>
        <taxon>Alphaproteobacteria</taxon>
        <taxon>Maricaulales</taxon>
        <taxon>Robiginitomaculaceae</taxon>
        <taxon>Hellea</taxon>
    </lineage>
</organism>
<dbReference type="SUPFAM" id="SSF103473">
    <property type="entry name" value="MFS general substrate transporter"/>
    <property type="match status" value="1"/>
</dbReference>
<evidence type="ECO:0000256" key="1">
    <source>
        <dbReference type="ARBA" id="ARBA00004141"/>
    </source>
</evidence>
<comment type="subcellular location">
    <subcellularLocation>
        <location evidence="1">Membrane</location>
        <topology evidence="1">Multi-pass membrane protein</topology>
    </subcellularLocation>
</comment>
<protein>
    <submittedName>
        <fullName evidence="7">MFS transporter</fullName>
    </submittedName>
</protein>
<feature type="transmembrane region" description="Helical" evidence="5">
    <location>
        <begin position="352"/>
        <end position="373"/>
    </location>
</feature>
<dbReference type="InterPro" id="IPR011701">
    <property type="entry name" value="MFS"/>
</dbReference>
<sequence>MTDNTQTQAIPPQGKWFAFHLVKLEPGVTRWNARTYFYSAFWTIAFLSFLSLIQNYVLRVHLNLPDSEIGRAVGNLSFFGEMVFLLVSPYLGALSDKIGRRPIWALGFVWIGVGFALYPLASSYSMLVVIRALMGVGAAALGGMMATVLSDYPQNHTRGKMGALSGWCNGLGAMTGVFLLAKLPNIYAAKGVAEAEAGTYTFWTITALAFLTAAIVFVGLKKGKPGKTLARKPVPELMKEGFGAAKVNPRLRLAFAESFIARGDLLMIGTFLSAWLFHAGIDAHGMSRPEAMANAGRYGGIVQMSTLLWAPFFGFILDKFDRVSTVIFAMGMASIGYISVGLTDDIMSKQAVIPLVLLGIGEFSAIMAGQTLVAQEAPIDVRGSVLGVFAFCGALGLLILSKVGGHIFDSIGPGAP</sequence>
<feature type="transmembrane region" description="Helical" evidence="5">
    <location>
        <begin position="103"/>
        <end position="121"/>
    </location>
</feature>
<keyword evidence="4 5" id="KW-0472">Membrane</keyword>
<dbReference type="EMBL" id="DRMJ01000407">
    <property type="protein sequence ID" value="HHL43507.1"/>
    <property type="molecule type" value="Genomic_DNA"/>
</dbReference>
<feature type="transmembrane region" description="Helical" evidence="5">
    <location>
        <begin position="259"/>
        <end position="278"/>
    </location>
</feature>
<comment type="caution">
    <text evidence="7">The sequence shown here is derived from an EMBL/GenBank/DDBJ whole genome shotgun (WGS) entry which is preliminary data.</text>
</comment>
<dbReference type="GO" id="GO:0016020">
    <property type="term" value="C:membrane"/>
    <property type="evidence" value="ECO:0007669"/>
    <property type="project" value="UniProtKB-SubCell"/>
</dbReference>